<dbReference type="Proteomes" id="UP001200557">
    <property type="component" value="Unassembled WGS sequence"/>
</dbReference>
<protein>
    <submittedName>
        <fullName evidence="1">Uncharacterized protein</fullName>
    </submittedName>
</protein>
<proteinExistence type="predicted"/>
<dbReference type="EMBL" id="JAKGAQ010000001">
    <property type="protein sequence ID" value="MCF2870500.1"/>
    <property type="molecule type" value="Genomic_DNA"/>
</dbReference>
<name>A0ABS9CTF0_9RHOB</name>
<evidence type="ECO:0000313" key="1">
    <source>
        <dbReference type="EMBL" id="MCF2870500.1"/>
    </source>
</evidence>
<evidence type="ECO:0000313" key="2">
    <source>
        <dbReference type="Proteomes" id="UP001200557"/>
    </source>
</evidence>
<sequence>MPNEVIYVEPNLVLSVNQNVPPVAIQAALSSANSVEDGGSLQSETGRTLIQGPEGDDTVEEIAGLTIGLGGEIVTQKNTSSALCKFDR</sequence>
<reference evidence="1 2" key="1">
    <citation type="submission" date="2022-01" db="EMBL/GenBank/DDBJ databases">
        <title>Octadecabacter sp. nov., isolated from a marine alga.</title>
        <authorList>
            <person name="Jin M.S."/>
            <person name="Kim H.M."/>
            <person name="Han D.M."/>
            <person name="Jung J.J."/>
            <person name="Jeon C.O."/>
        </authorList>
    </citation>
    <scope>NUCLEOTIDE SEQUENCE [LARGE SCALE GENOMIC DNA]</scope>
    <source>
        <strain evidence="1 2">G9-8</strain>
    </source>
</reference>
<gene>
    <name evidence="1" type="ORF">L0664_05425</name>
</gene>
<organism evidence="1 2">
    <name type="scientific">Octadecabacter dasysiphoniae</name>
    <dbReference type="NCBI Taxonomy" id="2909341"/>
    <lineage>
        <taxon>Bacteria</taxon>
        <taxon>Pseudomonadati</taxon>
        <taxon>Pseudomonadota</taxon>
        <taxon>Alphaproteobacteria</taxon>
        <taxon>Rhodobacterales</taxon>
        <taxon>Roseobacteraceae</taxon>
        <taxon>Octadecabacter</taxon>
    </lineage>
</organism>
<accession>A0ABS9CTF0</accession>
<dbReference type="RefSeq" id="WP_235224601.1">
    <property type="nucleotide sequence ID" value="NZ_JAKGAQ010000001.1"/>
</dbReference>
<keyword evidence="2" id="KW-1185">Reference proteome</keyword>
<comment type="caution">
    <text evidence="1">The sequence shown here is derived from an EMBL/GenBank/DDBJ whole genome shotgun (WGS) entry which is preliminary data.</text>
</comment>